<evidence type="ECO:0000313" key="2">
    <source>
        <dbReference type="EMBL" id="MFC4601970.1"/>
    </source>
</evidence>
<dbReference type="EMBL" id="JBHSEP010000035">
    <property type="protein sequence ID" value="MFC4601970.1"/>
    <property type="molecule type" value="Genomic_DNA"/>
</dbReference>
<dbReference type="Proteomes" id="UP001596028">
    <property type="component" value="Unassembled WGS sequence"/>
</dbReference>
<organism evidence="2 3">
    <name type="scientific">Cohnella hongkongensis</name>
    <dbReference type="NCBI Taxonomy" id="178337"/>
    <lineage>
        <taxon>Bacteria</taxon>
        <taxon>Bacillati</taxon>
        <taxon>Bacillota</taxon>
        <taxon>Bacilli</taxon>
        <taxon>Bacillales</taxon>
        <taxon>Paenibacillaceae</taxon>
        <taxon>Cohnella</taxon>
    </lineage>
</organism>
<evidence type="ECO:0000313" key="3">
    <source>
        <dbReference type="Proteomes" id="UP001596028"/>
    </source>
</evidence>
<keyword evidence="3" id="KW-1185">Reference proteome</keyword>
<gene>
    <name evidence="2" type="ORF">ACFO3S_27285</name>
</gene>
<protein>
    <submittedName>
        <fullName evidence="2">Uncharacterized protein</fullName>
    </submittedName>
</protein>
<proteinExistence type="predicted"/>
<sequence>MKKSLKRSMEKRLQRIERRQTAFLDPSGRSEADILRDLIVNGHFVTPKKGELGHEKTGGGSPSNIINFPNNKR</sequence>
<feature type="compositionally biased region" description="Polar residues" evidence="1">
    <location>
        <begin position="62"/>
        <end position="73"/>
    </location>
</feature>
<name>A0ABV9FM89_9BACL</name>
<evidence type="ECO:0000256" key="1">
    <source>
        <dbReference type="SAM" id="MobiDB-lite"/>
    </source>
</evidence>
<comment type="caution">
    <text evidence="2">The sequence shown here is derived from an EMBL/GenBank/DDBJ whole genome shotgun (WGS) entry which is preliminary data.</text>
</comment>
<accession>A0ABV9FM89</accession>
<feature type="region of interest" description="Disordered" evidence="1">
    <location>
        <begin position="49"/>
        <end position="73"/>
    </location>
</feature>
<dbReference type="RefSeq" id="WP_378102804.1">
    <property type="nucleotide sequence ID" value="NZ_JBHSEP010000035.1"/>
</dbReference>
<reference evidence="3" key="1">
    <citation type="journal article" date="2019" name="Int. J. Syst. Evol. Microbiol.">
        <title>The Global Catalogue of Microorganisms (GCM) 10K type strain sequencing project: providing services to taxonomists for standard genome sequencing and annotation.</title>
        <authorList>
            <consortium name="The Broad Institute Genomics Platform"/>
            <consortium name="The Broad Institute Genome Sequencing Center for Infectious Disease"/>
            <person name="Wu L."/>
            <person name="Ma J."/>
        </authorList>
    </citation>
    <scope>NUCLEOTIDE SEQUENCE [LARGE SCALE GENOMIC DNA]</scope>
    <source>
        <strain evidence="3">CCUG 49571</strain>
    </source>
</reference>